<feature type="domain" description="4Fe-4S ferredoxin-type" evidence="2">
    <location>
        <begin position="171"/>
        <end position="201"/>
    </location>
</feature>
<dbReference type="InterPro" id="IPR016024">
    <property type="entry name" value="ARM-type_fold"/>
</dbReference>
<dbReference type="GO" id="GO:0052693">
    <property type="term" value="F:epoxyqueuosine reductase activity"/>
    <property type="evidence" value="ECO:0007669"/>
    <property type="project" value="TreeGrafter"/>
</dbReference>
<dbReference type="SUPFAM" id="SSF48371">
    <property type="entry name" value="ARM repeat"/>
    <property type="match status" value="1"/>
</dbReference>
<dbReference type="PROSITE" id="PS51379">
    <property type="entry name" value="4FE4S_FER_2"/>
    <property type="match status" value="1"/>
</dbReference>
<keyword evidence="1" id="KW-0411">Iron-sulfur</keyword>
<organism evidence="3">
    <name type="scientific">marine sediment metagenome</name>
    <dbReference type="NCBI Taxonomy" id="412755"/>
    <lineage>
        <taxon>unclassified sequences</taxon>
        <taxon>metagenomes</taxon>
        <taxon>ecological metagenomes</taxon>
    </lineage>
</organism>
<reference evidence="3" key="1">
    <citation type="journal article" date="2015" name="Nature">
        <title>Complex archaea that bridge the gap between prokaryotes and eukaryotes.</title>
        <authorList>
            <person name="Spang A."/>
            <person name="Saw J.H."/>
            <person name="Jorgensen S.L."/>
            <person name="Zaremba-Niedzwiedzka K."/>
            <person name="Martijn J."/>
            <person name="Lind A.E."/>
            <person name="van Eijk R."/>
            <person name="Schleper C."/>
            <person name="Guy L."/>
            <person name="Ettema T.J."/>
        </authorList>
    </citation>
    <scope>NUCLEOTIDE SEQUENCE</scope>
</reference>
<dbReference type="InterPro" id="IPR017896">
    <property type="entry name" value="4Fe4S_Fe-S-bd"/>
</dbReference>
<proteinExistence type="predicted"/>
<protein>
    <recommendedName>
        <fullName evidence="2">4Fe-4S ferredoxin-type domain-containing protein</fullName>
    </recommendedName>
</protein>
<dbReference type="EMBL" id="LAZR01010079">
    <property type="protein sequence ID" value="KKM68931.1"/>
    <property type="molecule type" value="Genomic_DNA"/>
</dbReference>
<keyword evidence="1" id="KW-0479">Metal-binding</keyword>
<evidence type="ECO:0000259" key="2">
    <source>
        <dbReference type="PROSITE" id="PS51379"/>
    </source>
</evidence>
<dbReference type="AlphaFoldDB" id="A0A0F9K2Q2"/>
<dbReference type="Gene3D" id="1.25.10.10">
    <property type="entry name" value="Leucine-rich Repeat Variant"/>
    <property type="match status" value="1"/>
</dbReference>
<dbReference type="GO" id="GO:0008616">
    <property type="term" value="P:tRNA queuosine(34) biosynthetic process"/>
    <property type="evidence" value="ECO:0007669"/>
    <property type="project" value="InterPro"/>
</dbReference>
<dbReference type="Pfam" id="PF13484">
    <property type="entry name" value="Fer4_16"/>
    <property type="match status" value="1"/>
</dbReference>
<sequence>MQKSDIIKKALELGFDDIGFTSAEPYDSQKEILTSRKEEYAWVCEKGMDLKKGLDPKNILPDAKSIVVLIDVYFRESFPTELEGHFGRAYLDDDRMTKGQLYQRIKAFRGFLRDNGINSKVPFNIPHRLTATRAGLGTFGKNNFFYSNKVARKSSWITPIPIIINHEFTPDKPTIEVGCPNWCKNTCIISCPTGALRKPRTIDPRKCISYLTYYGDGITPYELREPMGLYIYGCDRCQNVCPRNQAWLAKELPINKRVATKADDFDLIGLLRMNKKYYKTKIWPHMFYMSFNDIWRWKMNVARAMGNTLDNKYIPDLTAAFNENRDERVKGMIAWALGRIGGEKSKNTLETFLLDSDGIVHEEIEYALEKF</sequence>
<evidence type="ECO:0000256" key="1">
    <source>
        <dbReference type="ARBA" id="ARBA00022485"/>
    </source>
</evidence>
<keyword evidence="1" id="KW-0004">4Fe-4S</keyword>
<comment type="caution">
    <text evidence="3">The sequence shown here is derived from an EMBL/GenBank/DDBJ whole genome shotgun (WGS) entry which is preliminary data.</text>
</comment>
<keyword evidence="1" id="KW-0408">Iron</keyword>
<dbReference type="InterPro" id="IPR011989">
    <property type="entry name" value="ARM-like"/>
</dbReference>
<dbReference type="GO" id="GO:0051539">
    <property type="term" value="F:4 iron, 4 sulfur cluster binding"/>
    <property type="evidence" value="ECO:0007669"/>
    <property type="project" value="UniProtKB-KW"/>
</dbReference>
<name>A0A0F9K2Q2_9ZZZZ</name>
<gene>
    <name evidence="3" type="ORF">LCGC14_1455910</name>
</gene>
<dbReference type="PANTHER" id="PTHR30002:SF4">
    <property type="entry name" value="EPOXYQUEUOSINE REDUCTASE"/>
    <property type="match status" value="1"/>
</dbReference>
<evidence type="ECO:0000313" key="3">
    <source>
        <dbReference type="EMBL" id="KKM68931.1"/>
    </source>
</evidence>
<dbReference type="SUPFAM" id="SSF54862">
    <property type="entry name" value="4Fe-4S ferredoxins"/>
    <property type="match status" value="1"/>
</dbReference>
<accession>A0A0F9K2Q2</accession>
<dbReference type="InterPro" id="IPR004453">
    <property type="entry name" value="QueG"/>
</dbReference>
<dbReference type="Pfam" id="PF13646">
    <property type="entry name" value="HEAT_2"/>
    <property type="match status" value="1"/>
</dbReference>
<dbReference type="PANTHER" id="PTHR30002">
    <property type="entry name" value="EPOXYQUEUOSINE REDUCTASE"/>
    <property type="match status" value="1"/>
</dbReference>